<reference evidence="4 5" key="1">
    <citation type="journal article" date="2016" name="Nat. Commun.">
        <title>Thousands of microbial genomes shed light on interconnected biogeochemical processes in an aquifer system.</title>
        <authorList>
            <person name="Anantharaman K."/>
            <person name="Brown C.T."/>
            <person name="Hug L.A."/>
            <person name="Sharon I."/>
            <person name="Castelle C.J."/>
            <person name="Probst A.J."/>
            <person name="Thomas B.C."/>
            <person name="Singh A."/>
            <person name="Wilkins M.J."/>
            <person name="Karaoz U."/>
            <person name="Brodie E.L."/>
            <person name="Williams K.H."/>
            <person name="Hubbard S.S."/>
            <person name="Banfield J.F."/>
        </authorList>
    </citation>
    <scope>NUCLEOTIDE SEQUENCE [LARGE SCALE GENOMIC DNA]</scope>
</reference>
<dbReference type="SUPFAM" id="SSF52172">
    <property type="entry name" value="CheY-like"/>
    <property type="match status" value="1"/>
</dbReference>
<dbReference type="GO" id="GO:0000160">
    <property type="term" value="P:phosphorelay signal transduction system"/>
    <property type="evidence" value="ECO:0007669"/>
    <property type="project" value="InterPro"/>
</dbReference>
<organism evidence="4 5">
    <name type="scientific">Candidatus Kaiserbacteria bacterium RIFCSPHIGHO2_01_FULL_55_17</name>
    <dbReference type="NCBI Taxonomy" id="1798484"/>
    <lineage>
        <taxon>Bacteria</taxon>
        <taxon>Candidatus Kaiseribacteriota</taxon>
    </lineage>
</organism>
<evidence type="ECO:0000256" key="2">
    <source>
        <dbReference type="PROSITE-ProRule" id="PRU00169"/>
    </source>
</evidence>
<comment type="caution">
    <text evidence="4">The sequence shown here is derived from an EMBL/GenBank/DDBJ whole genome shotgun (WGS) entry which is preliminary data.</text>
</comment>
<feature type="domain" description="Response regulatory" evidence="3">
    <location>
        <begin position="8"/>
        <end position="128"/>
    </location>
</feature>
<dbReference type="Pfam" id="PF00072">
    <property type="entry name" value="Response_reg"/>
    <property type="match status" value="1"/>
</dbReference>
<keyword evidence="1 2" id="KW-0597">Phosphoprotein</keyword>
<feature type="modified residue" description="4-aspartylphosphate" evidence="2">
    <location>
        <position position="60"/>
    </location>
</feature>
<dbReference type="PANTHER" id="PTHR44591:SF3">
    <property type="entry name" value="RESPONSE REGULATORY DOMAIN-CONTAINING PROTEIN"/>
    <property type="match status" value="1"/>
</dbReference>
<protein>
    <recommendedName>
        <fullName evidence="3">Response regulatory domain-containing protein</fullName>
    </recommendedName>
</protein>
<sequence>MTNLSGKKVLIVEDDPFLHNLLTDKLAQLREKGLEVYPVMNAEEGLKKSREEKPDLIMLDLVLPGMTGFEFLEKLRSEPALSKIPVAVLSNLSDDSDKEKAKKLGVVAYLVKADFSLDEISGAIEELLEGHALSSHEATAPTVEKTSKGYMIYL</sequence>
<dbReference type="Gene3D" id="3.40.50.2300">
    <property type="match status" value="1"/>
</dbReference>
<evidence type="ECO:0000313" key="5">
    <source>
        <dbReference type="Proteomes" id="UP000177958"/>
    </source>
</evidence>
<evidence type="ECO:0000259" key="3">
    <source>
        <dbReference type="PROSITE" id="PS50110"/>
    </source>
</evidence>
<evidence type="ECO:0000256" key="1">
    <source>
        <dbReference type="ARBA" id="ARBA00022553"/>
    </source>
</evidence>
<dbReference type="InterPro" id="IPR001789">
    <property type="entry name" value="Sig_transdc_resp-reg_receiver"/>
</dbReference>
<dbReference type="InterPro" id="IPR050595">
    <property type="entry name" value="Bact_response_regulator"/>
</dbReference>
<dbReference type="AlphaFoldDB" id="A0A1F6D7L8"/>
<dbReference type="PANTHER" id="PTHR44591">
    <property type="entry name" value="STRESS RESPONSE REGULATOR PROTEIN 1"/>
    <property type="match status" value="1"/>
</dbReference>
<accession>A0A1F6D7L8</accession>
<dbReference type="Proteomes" id="UP000177958">
    <property type="component" value="Unassembled WGS sequence"/>
</dbReference>
<proteinExistence type="predicted"/>
<dbReference type="SMART" id="SM00448">
    <property type="entry name" value="REC"/>
    <property type="match status" value="1"/>
</dbReference>
<name>A0A1F6D7L8_9BACT</name>
<dbReference type="InterPro" id="IPR011006">
    <property type="entry name" value="CheY-like_superfamily"/>
</dbReference>
<dbReference type="EMBL" id="MFKX01000026">
    <property type="protein sequence ID" value="OGG57443.1"/>
    <property type="molecule type" value="Genomic_DNA"/>
</dbReference>
<evidence type="ECO:0000313" key="4">
    <source>
        <dbReference type="EMBL" id="OGG57443.1"/>
    </source>
</evidence>
<gene>
    <name evidence="4" type="ORF">A2853_03710</name>
</gene>
<dbReference type="PROSITE" id="PS50110">
    <property type="entry name" value="RESPONSE_REGULATORY"/>
    <property type="match status" value="1"/>
</dbReference>